<comment type="caution">
    <text evidence="1">The sequence shown here is derived from an EMBL/GenBank/DDBJ whole genome shotgun (WGS) entry which is preliminary data.</text>
</comment>
<accession>A0A2I0JTX3</accession>
<dbReference type="AlphaFoldDB" id="A0A2I0JTX3"/>
<proteinExistence type="predicted"/>
<dbReference type="EMBL" id="PGOL01001240">
    <property type="protein sequence ID" value="PKI59759.1"/>
    <property type="molecule type" value="Genomic_DNA"/>
</dbReference>
<evidence type="ECO:0000313" key="1">
    <source>
        <dbReference type="EMBL" id="PKI59759.1"/>
    </source>
</evidence>
<organism evidence="1 2">
    <name type="scientific">Punica granatum</name>
    <name type="common">Pomegranate</name>
    <dbReference type="NCBI Taxonomy" id="22663"/>
    <lineage>
        <taxon>Eukaryota</taxon>
        <taxon>Viridiplantae</taxon>
        <taxon>Streptophyta</taxon>
        <taxon>Embryophyta</taxon>
        <taxon>Tracheophyta</taxon>
        <taxon>Spermatophyta</taxon>
        <taxon>Magnoliopsida</taxon>
        <taxon>eudicotyledons</taxon>
        <taxon>Gunneridae</taxon>
        <taxon>Pentapetalae</taxon>
        <taxon>rosids</taxon>
        <taxon>malvids</taxon>
        <taxon>Myrtales</taxon>
        <taxon>Lythraceae</taxon>
        <taxon>Punica</taxon>
    </lineage>
</organism>
<evidence type="ECO:0000313" key="2">
    <source>
        <dbReference type="Proteomes" id="UP000233551"/>
    </source>
</evidence>
<sequence>MLCLASGCEERVGEGFEDREKHVAGRVLSCTSTAGGQARGEELDRTVRPASRCGRACAGASDERTWQVDVQECRHACMNAEGRPGRTSSGARALAGVDEHAGVRMCGDAERLVLELVTGVLFTREHDLRPER</sequence>
<name>A0A2I0JTX3_PUNGR</name>
<dbReference type="Proteomes" id="UP000233551">
    <property type="component" value="Unassembled WGS sequence"/>
</dbReference>
<reference evidence="1 2" key="1">
    <citation type="submission" date="2017-11" db="EMBL/GenBank/DDBJ databases">
        <title>De-novo sequencing of pomegranate (Punica granatum L.) genome.</title>
        <authorList>
            <person name="Akparov Z."/>
            <person name="Amiraslanov A."/>
            <person name="Hajiyeva S."/>
            <person name="Abbasov M."/>
            <person name="Kaur K."/>
            <person name="Hamwieh A."/>
            <person name="Solovyev V."/>
            <person name="Salamov A."/>
            <person name="Braich B."/>
            <person name="Kosarev P."/>
            <person name="Mahmoud A."/>
            <person name="Hajiyev E."/>
            <person name="Babayeva S."/>
            <person name="Izzatullayeva V."/>
            <person name="Mammadov A."/>
            <person name="Mammadov A."/>
            <person name="Sharifova S."/>
            <person name="Ojaghi J."/>
            <person name="Eynullazada K."/>
            <person name="Bayramov B."/>
            <person name="Abdulazimova A."/>
            <person name="Shahmuradov I."/>
        </authorList>
    </citation>
    <scope>NUCLEOTIDE SEQUENCE [LARGE SCALE GENOMIC DNA]</scope>
    <source>
        <strain evidence="2">cv. AG2017</strain>
        <tissue evidence="1">Leaf</tissue>
    </source>
</reference>
<protein>
    <submittedName>
        <fullName evidence="1">Uncharacterized protein</fullName>
    </submittedName>
</protein>
<keyword evidence="2" id="KW-1185">Reference proteome</keyword>
<gene>
    <name evidence="1" type="ORF">CRG98_019862</name>
</gene>